<accession>A0A9R1UC68</accession>
<dbReference type="EMBL" id="NBSK02000009">
    <property type="protein sequence ID" value="KAJ0184445.1"/>
    <property type="molecule type" value="Genomic_DNA"/>
</dbReference>
<keyword evidence="3" id="KW-1185">Reference proteome</keyword>
<organism evidence="2 3">
    <name type="scientific">Lactuca sativa</name>
    <name type="common">Garden lettuce</name>
    <dbReference type="NCBI Taxonomy" id="4236"/>
    <lineage>
        <taxon>Eukaryota</taxon>
        <taxon>Viridiplantae</taxon>
        <taxon>Streptophyta</taxon>
        <taxon>Embryophyta</taxon>
        <taxon>Tracheophyta</taxon>
        <taxon>Spermatophyta</taxon>
        <taxon>Magnoliopsida</taxon>
        <taxon>eudicotyledons</taxon>
        <taxon>Gunneridae</taxon>
        <taxon>Pentapetalae</taxon>
        <taxon>asterids</taxon>
        <taxon>campanulids</taxon>
        <taxon>Asterales</taxon>
        <taxon>Asteraceae</taxon>
        <taxon>Cichorioideae</taxon>
        <taxon>Cichorieae</taxon>
        <taxon>Lactucinae</taxon>
        <taxon>Lactuca</taxon>
    </lineage>
</organism>
<dbReference type="AlphaFoldDB" id="A0A9R1UC68"/>
<evidence type="ECO:0000256" key="1">
    <source>
        <dbReference type="SAM" id="Phobius"/>
    </source>
</evidence>
<keyword evidence="1" id="KW-0472">Membrane</keyword>
<protein>
    <submittedName>
        <fullName evidence="2">Uncharacterized protein</fullName>
    </submittedName>
</protein>
<keyword evidence="1" id="KW-0812">Transmembrane</keyword>
<evidence type="ECO:0000313" key="2">
    <source>
        <dbReference type="EMBL" id="KAJ0184445.1"/>
    </source>
</evidence>
<comment type="caution">
    <text evidence="2">The sequence shown here is derived from an EMBL/GenBank/DDBJ whole genome shotgun (WGS) entry which is preliminary data.</text>
</comment>
<gene>
    <name evidence="2" type="ORF">LSAT_V11C900462880</name>
</gene>
<evidence type="ECO:0000313" key="3">
    <source>
        <dbReference type="Proteomes" id="UP000235145"/>
    </source>
</evidence>
<dbReference type="Proteomes" id="UP000235145">
    <property type="component" value="Unassembled WGS sequence"/>
</dbReference>
<reference evidence="2 3" key="1">
    <citation type="journal article" date="2017" name="Nat. Commun.">
        <title>Genome assembly with in vitro proximity ligation data and whole-genome triplication in lettuce.</title>
        <authorList>
            <person name="Reyes-Chin-Wo S."/>
            <person name="Wang Z."/>
            <person name="Yang X."/>
            <person name="Kozik A."/>
            <person name="Arikit S."/>
            <person name="Song C."/>
            <person name="Xia L."/>
            <person name="Froenicke L."/>
            <person name="Lavelle D.O."/>
            <person name="Truco M.J."/>
            <person name="Xia R."/>
            <person name="Zhu S."/>
            <person name="Xu C."/>
            <person name="Xu H."/>
            <person name="Xu X."/>
            <person name="Cox K."/>
            <person name="Korf I."/>
            <person name="Meyers B.C."/>
            <person name="Michelmore R.W."/>
        </authorList>
    </citation>
    <scope>NUCLEOTIDE SEQUENCE [LARGE SCALE GENOMIC DNA]</scope>
    <source>
        <strain evidence="3">cv. Salinas</strain>
        <tissue evidence="2">Seedlings</tissue>
    </source>
</reference>
<feature type="transmembrane region" description="Helical" evidence="1">
    <location>
        <begin position="44"/>
        <end position="65"/>
    </location>
</feature>
<proteinExistence type="predicted"/>
<keyword evidence="1" id="KW-1133">Transmembrane helix</keyword>
<name>A0A9R1UC68_LACSA</name>
<sequence length="119" mass="14154">MIGKRFTRIDAIGSKLSKLDMFWIFMINLTTFRFRFLIEGGLVIVLFSCMCLWWIMVLRLSKILIFDGFNDMVKDVVKEFVVDRTWSKFVVLKNKLKFLKNRIRNWVVAYKEASRASSN</sequence>